<dbReference type="AlphaFoldDB" id="A0A2D2DM35"/>
<dbReference type="KEGG" id="mass:CR152_16990"/>
<organism evidence="1 2">
    <name type="scientific">Massilia violaceinigra</name>
    <dbReference type="NCBI Taxonomy" id="2045208"/>
    <lineage>
        <taxon>Bacteria</taxon>
        <taxon>Pseudomonadati</taxon>
        <taxon>Pseudomonadota</taxon>
        <taxon>Betaproteobacteria</taxon>
        <taxon>Burkholderiales</taxon>
        <taxon>Oxalobacteraceae</taxon>
        <taxon>Telluria group</taxon>
        <taxon>Massilia</taxon>
    </lineage>
</organism>
<protein>
    <recommendedName>
        <fullName evidence="3">RiboL-PSP-HEPN domain-containing protein</fullName>
    </recommendedName>
</protein>
<gene>
    <name evidence="1" type="ORF">CR152_16990</name>
</gene>
<dbReference type="Proteomes" id="UP000229897">
    <property type="component" value="Chromosome"/>
</dbReference>
<evidence type="ECO:0000313" key="2">
    <source>
        <dbReference type="Proteomes" id="UP000229897"/>
    </source>
</evidence>
<evidence type="ECO:0008006" key="3">
    <source>
        <dbReference type="Google" id="ProtNLM"/>
    </source>
</evidence>
<reference evidence="1" key="1">
    <citation type="submission" date="2017-10" db="EMBL/GenBank/DDBJ databases">
        <title>Massilia psychrophilum sp. nov., a novel purple-pigmented bacterium isolated from Tianshan glacier, Xinjiang Municipality, China.</title>
        <authorList>
            <person name="Wang H."/>
        </authorList>
    </citation>
    <scope>NUCLEOTIDE SEQUENCE [LARGE SCALE GENOMIC DNA]</scope>
    <source>
        <strain evidence="1">B2</strain>
    </source>
</reference>
<dbReference type="EMBL" id="CP024608">
    <property type="protein sequence ID" value="ATQ76044.1"/>
    <property type="molecule type" value="Genomic_DNA"/>
</dbReference>
<proteinExistence type="predicted"/>
<sequence>MLLDHLYSQGEVSVDDIDFFHELMNIRNRIAHGANATLDAGMARKLAEAVRKLVTEEWNETPPQQG</sequence>
<name>A0A2D2DM35_9BURK</name>
<keyword evidence="2" id="KW-1185">Reference proteome</keyword>
<evidence type="ECO:0000313" key="1">
    <source>
        <dbReference type="EMBL" id="ATQ76044.1"/>
    </source>
</evidence>
<accession>A0A2D2DM35</accession>